<dbReference type="EMBL" id="CP155447">
    <property type="protein sequence ID" value="XBH03327.1"/>
    <property type="molecule type" value="Genomic_DNA"/>
</dbReference>
<accession>A0AAU7CDV9</accession>
<reference evidence="1" key="1">
    <citation type="submission" date="2024-05" db="EMBL/GenBank/DDBJ databases">
        <title>Planctomycetes of the genus Singulisphaera possess chitinolytic capabilities.</title>
        <authorList>
            <person name="Ivanova A."/>
        </authorList>
    </citation>
    <scope>NUCLEOTIDE SEQUENCE</scope>
    <source>
        <strain evidence="1">Ch08T</strain>
    </source>
</reference>
<name>A0AAU7CDV9_9BACT</name>
<proteinExistence type="predicted"/>
<dbReference type="AlphaFoldDB" id="A0AAU7CDV9"/>
<protein>
    <submittedName>
        <fullName evidence="1">Uncharacterized protein</fullName>
    </submittedName>
</protein>
<organism evidence="1">
    <name type="scientific">Singulisphaera sp. Ch08</name>
    <dbReference type="NCBI Taxonomy" id="3120278"/>
    <lineage>
        <taxon>Bacteria</taxon>
        <taxon>Pseudomonadati</taxon>
        <taxon>Planctomycetota</taxon>
        <taxon>Planctomycetia</taxon>
        <taxon>Isosphaerales</taxon>
        <taxon>Isosphaeraceae</taxon>
        <taxon>Singulisphaera</taxon>
    </lineage>
</organism>
<sequence>MRGHRWLAVSLIVLGTGCQSGTSARRMASAEPTLLPPTEPGTTVVQTQPAREMTWVDRHPLFIKPREYYDNSGSNRVVKAAAATVIGVPAGIIGEIKQIVVGTPTDLRY</sequence>
<gene>
    <name evidence="1" type="ORF">V5E97_34210</name>
</gene>
<dbReference type="RefSeq" id="WP_406696061.1">
    <property type="nucleotide sequence ID" value="NZ_CP155447.1"/>
</dbReference>
<dbReference type="PROSITE" id="PS51257">
    <property type="entry name" value="PROKAR_LIPOPROTEIN"/>
    <property type="match status" value="1"/>
</dbReference>
<evidence type="ECO:0000313" key="1">
    <source>
        <dbReference type="EMBL" id="XBH03327.1"/>
    </source>
</evidence>